<comment type="caution">
    <text evidence="2">The sequence shown here is derived from an EMBL/GenBank/DDBJ whole genome shotgun (WGS) entry which is preliminary data.</text>
</comment>
<evidence type="ECO:0000313" key="2">
    <source>
        <dbReference type="EMBL" id="KAJ5734395.1"/>
    </source>
</evidence>
<reference evidence="2" key="1">
    <citation type="journal article" date="2023" name="IMA Fungus">
        <title>Comparative genomic study of the Penicillium genus elucidates a diverse pangenome and 15 lateral gene transfer events.</title>
        <authorList>
            <person name="Petersen C."/>
            <person name="Sorensen T."/>
            <person name="Nielsen M.R."/>
            <person name="Sondergaard T.E."/>
            <person name="Sorensen J.L."/>
            <person name="Fitzpatrick D.A."/>
            <person name="Frisvad J.C."/>
            <person name="Nielsen K.L."/>
        </authorList>
    </citation>
    <scope>NUCLEOTIDE SEQUENCE</scope>
    <source>
        <strain evidence="2">IBT 17514</strain>
    </source>
</reference>
<evidence type="ECO:0000256" key="1">
    <source>
        <dbReference type="SAM" id="MobiDB-lite"/>
    </source>
</evidence>
<accession>A0AAD6MZS3</accession>
<organism evidence="2 3">
    <name type="scientific">Penicillium malachiteum</name>
    <dbReference type="NCBI Taxonomy" id="1324776"/>
    <lineage>
        <taxon>Eukaryota</taxon>
        <taxon>Fungi</taxon>
        <taxon>Dikarya</taxon>
        <taxon>Ascomycota</taxon>
        <taxon>Pezizomycotina</taxon>
        <taxon>Eurotiomycetes</taxon>
        <taxon>Eurotiomycetidae</taxon>
        <taxon>Eurotiales</taxon>
        <taxon>Aspergillaceae</taxon>
        <taxon>Penicillium</taxon>
    </lineage>
</organism>
<evidence type="ECO:0000313" key="3">
    <source>
        <dbReference type="Proteomes" id="UP001215712"/>
    </source>
</evidence>
<dbReference type="Proteomes" id="UP001215712">
    <property type="component" value="Unassembled WGS sequence"/>
</dbReference>
<feature type="region of interest" description="Disordered" evidence="1">
    <location>
        <begin position="1"/>
        <end position="48"/>
    </location>
</feature>
<sequence>MGSTSDSFSNDTIPQKHEQDTTIDPDPDQNGGFTGVKSQLDSLAGPSSAGELKDQALAVAGEKATALKEVVIDGAIHVAGEALQSIGTRIRDLAGGVEEVVEETLEDPDRAAHAELIDQMDTERLCDFLREKHQSTAQPPRTN</sequence>
<protein>
    <submittedName>
        <fullName evidence="2">Uncharacterized protein</fullName>
    </submittedName>
</protein>
<dbReference type="EMBL" id="JAQJAN010000003">
    <property type="protein sequence ID" value="KAJ5734395.1"/>
    <property type="molecule type" value="Genomic_DNA"/>
</dbReference>
<gene>
    <name evidence="2" type="ORF">N7493_003181</name>
</gene>
<keyword evidence="3" id="KW-1185">Reference proteome</keyword>
<dbReference type="AlphaFoldDB" id="A0AAD6MZS3"/>
<name>A0AAD6MZS3_9EURO</name>
<feature type="compositionally biased region" description="Polar residues" evidence="1">
    <location>
        <begin position="1"/>
        <end position="13"/>
    </location>
</feature>
<reference evidence="2" key="2">
    <citation type="submission" date="2023-01" db="EMBL/GenBank/DDBJ databases">
        <authorList>
            <person name="Petersen C."/>
        </authorList>
    </citation>
    <scope>NUCLEOTIDE SEQUENCE</scope>
    <source>
        <strain evidence="2">IBT 17514</strain>
    </source>
</reference>
<proteinExistence type="predicted"/>